<dbReference type="EMBL" id="VAHF01000004">
    <property type="protein sequence ID" value="TXG64428.1"/>
    <property type="molecule type" value="Genomic_DNA"/>
</dbReference>
<keyword evidence="2" id="KW-1185">Reference proteome</keyword>
<organism evidence="1 2">
    <name type="scientific">Acer yangbiense</name>
    <dbReference type="NCBI Taxonomy" id="1000413"/>
    <lineage>
        <taxon>Eukaryota</taxon>
        <taxon>Viridiplantae</taxon>
        <taxon>Streptophyta</taxon>
        <taxon>Embryophyta</taxon>
        <taxon>Tracheophyta</taxon>
        <taxon>Spermatophyta</taxon>
        <taxon>Magnoliopsida</taxon>
        <taxon>eudicotyledons</taxon>
        <taxon>Gunneridae</taxon>
        <taxon>Pentapetalae</taxon>
        <taxon>rosids</taxon>
        <taxon>malvids</taxon>
        <taxon>Sapindales</taxon>
        <taxon>Sapindaceae</taxon>
        <taxon>Hippocastanoideae</taxon>
        <taxon>Acereae</taxon>
        <taxon>Acer</taxon>
    </lineage>
</organism>
<reference evidence="2" key="1">
    <citation type="journal article" date="2019" name="Gigascience">
        <title>De novo genome assembly of the endangered Acer yangbiense, a plant species with extremely small populations endemic to Yunnan Province, China.</title>
        <authorList>
            <person name="Yang J."/>
            <person name="Wariss H.M."/>
            <person name="Tao L."/>
            <person name="Zhang R."/>
            <person name="Yun Q."/>
            <person name="Hollingsworth P."/>
            <person name="Dao Z."/>
            <person name="Luo G."/>
            <person name="Guo H."/>
            <person name="Ma Y."/>
            <person name="Sun W."/>
        </authorList>
    </citation>
    <scope>NUCLEOTIDE SEQUENCE [LARGE SCALE GENOMIC DNA]</scope>
    <source>
        <strain evidence="2">cv. Malutang</strain>
    </source>
</reference>
<proteinExistence type="predicted"/>
<dbReference type="Proteomes" id="UP000323000">
    <property type="component" value="Chromosome 4"/>
</dbReference>
<comment type="caution">
    <text evidence="1">The sequence shown here is derived from an EMBL/GenBank/DDBJ whole genome shotgun (WGS) entry which is preliminary data.</text>
</comment>
<sequence length="92" mass="10519">MEDVEFPEDEIDWNHLFKQVFDSSSAAEMFSNPSPHDSVMSNWMTEIENMLFKDDDVDFVPSQPLFDNFFSDILVDSPSSSNMESNQSTIVG</sequence>
<gene>
    <name evidence="1" type="ORF">EZV62_011422</name>
</gene>
<protein>
    <submittedName>
        <fullName evidence="1">Uncharacterized protein</fullName>
    </submittedName>
</protein>
<evidence type="ECO:0000313" key="1">
    <source>
        <dbReference type="EMBL" id="TXG64428.1"/>
    </source>
</evidence>
<name>A0A5C7I607_9ROSI</name>
<dbReference type="AlphaFoldDB" id="A0A5C7I607"/>
<evidence type="ECO:0000313" key="2">
    <source>
        <dbReference type="Proteomes" id="UP000323000"/>
    </source>
</evidence>
<dbReference type="OrthoDB" id="674948at2759"/>
<accession>A0A5C7I607</accession>